<dbReference type="InterPro" id="IPR006202">
    <property type="entry name" value="Neur_chan_lig-bd"/>
</dbReference>
<name>A0A226DEW9_FOLCA</name>
<dbReference type="PRINTS" id="PR00252">
    <property type="entry name" value="NRIONCHANNEL"/>
</dbReference>
<keyword evidence="1" id="KW-0472">Membrane</keyword>
<evidence type="ECO:0000256" key="1">
    <source>
        <dbReference type="SAM" id="Phobius"/>
    </source>
</evidence>
<keyword evidence="3" id="KW-0675">Receptor</keyword>
<keyword evidence="1" id="KW-0812">Transmembrane</keyword>
<feature type="domain" description="Neurotransmitter-gated ion-channel ligand-binding" evidence="2">
    <location>
        <begin position="2"/>
        <end position="149"/>
    </location>
</feature>
<dbReference type="InterPro" id="IPR006201">
    <property type="entry name" value="Neur_channel"/>
</dbReference>
<dbReference type="GO" id="GO:0016020">
    <property type="term" value="C:membrane"/>
    <property type="evidence" value="ECO:0007669"/>
    <property type="project" value="InterPro"/>
</dbReference>
<dbReference type="PANTHER" id="PTHR18945">
    <property type="entry name" value="NEUROTRANSMITTER GATED ION CHANNEL"/>
    <property type="match status" value="1"/>
</dbReference>
<dbReference type="GO" id="GO:0004888">
    <property type="term" value="F:transmembrane signaling receptor activity"/>
    <property type="evidence" value="ECO:0007669"/>
    <property type="project" value="InterPro"/>
</dbReference>
<dbReference type="AlphaFoldDB" id="A0A226DEW9"/>
<evidence type="ECO:0000313" key="3">
    <source>
        <dbReference type="EMBL" id="OXA43131.1"/>
    </source>
</evidence>
<organism evidence="3 4">
    <name type="scientific">Folsomia candida</name>
    <name type="common">Springtail</name>
    <dbReference type="NCBI Taxonomy" id="158441"/>
    <lineage>
        <taxon>Eukaryota</taxon>
        <taxon>Metazoa</taxon>
        <taxon>Ecdysozoa</taxon>
        <taxon>Arthropoda</taxon>
        <taxon>Hexapoda</taxon>
        <taxon>Collembola</taxon>
        <taxon>Entomobryomorpha</taxon>
        <taxon>Isotomoidea</taxon>
        <taxon>Isotomidae</taxon>
        <taxon>Proisotominae</taxon>
        <taxon>Folsomia</taxon>
    </lineage>
</organism>
<evidence type="ECO:0000313" key="4">
    <source>
        <dbReference type="Proteomes" id="UP000198287"/>
    </source>
</evidence>
<dbReference type="Pfam" id="PF02931">
    <property type="entry name" value="Neur_chan_LBD"/>
    <property type="match status" value="1"/>
</dbReference>
<dbReference type="SUPFAM" id="SSF63712">
    <property type="entry name" value="Nicotinic receptor ligand binding domain-like"/>
    <property type="match status" value="1"/>
</dbReference>
<dbReference type="EMBL" id="LNIX01000023">
    <property type="protein sequence ID" value="OXA43131.1"/>
    <property type="molecule type" value="Genomic_DNA"/>
</dbReference>
<dbReference type="OrthoDB" id="410315at2759"/>
<dbReference type="InterPro" id="IPR036734">
    <property type="entry name" value="Neur_chan_lig-bd_sf"/>
</dbReference>
<dbReference type="GO" id="GO:0005230">
    <property type="term" value="F:extracellular ligand-gated monoatomic ion channel activity"/>
    <property type="evidence" value="ECO:0007669"/>
    <property type="project" value="InterPro"/>
</dbReference>
<accession>A0A226DEW9</accession>
<feature type="transmembrane region" description="Helical" evidence="1">
    <location>
        <begin position="410"/>
        <end position="429"/>
    </location>
</feature>
<protein>
    <submittedName>
        <fullName evidence="3">Acetylcholine receptor subunit beta-like 1</fullName>
    </submittedName>
</protein>
<evidence type="ECO:0000259" key="2">
    <source>
        <dbReference type="Pfam" id="PF02931"/>
    </source>
</evidence>
<dbReference type="Proteomes" id="UP000198287">
    <property type="component" value="Unassembled WGS sequence"/>
</dbReference>
<dbReference type="STRING" id="158441.A0A226DEW9"/>
<gene>
    <name evidence="3" type="ORF">Fcan01_22106</name>
</gene>
<comment type="caution">
    <text evidence="3">The sequence shown here is derived from an EMBL/GenBank/DDBJ whole genome shotgun (WGS) entry which is preliminary data.</text>
</comment>
<keyword evidence="1" id="KW-1133">Transmembrane helix</keyword>
<dbReference type="Gene3D" id="2.70.170.10">
    <property type="entry name" value="Neurotransmitter-gated ion-channel ligand-binding domain"/>
    <property type="match status" value="1"/>
</dbReference>
<keyword evidence="4" id="KW-1185">Reference proteome</keyword>
<proteinExistence type="predicted"/>
<sequence length="430" mass="49787">MDSRVWLQLSWTDSRLAWNETEFLVLVLRVPADKLWKPDIFLYNGAKPSMSCYAANALLYPTGKIWWEPACRLQTYCNLTLTNAPYEEQTCTMRFGSRTFDGATMGLELWKEGNGTLADVSYFVNQKYKITKNEAIKEEILRELFGAMSHRSLHVRISTKDQRRRDLISLTAFYKDVFTTEVILPYKRSLAWTHIYDLDEQGFKLFVPLKPNEKNLYDLYSEGSPVRSIDSFEFSEEISRIGKQQGNDLIRFSEFKKFAKALLATNPKTAGLPSSTAGKMERIYLHYQWPSHVYPNLSKCDKSAYMDETTNIRNIVPFLNDDVDGIVFLEGTDQDFLLTWTAIQIGPTPRGNFVLKRVKYLTSSGIYQWWEAWFARTRPKKLFPYYANWTRPRIGALTKLDFVSKFVNALRVWGICCGICGVVGIIELFF</sequence>
<reference evidence="3 4" key="1">
    <citation type="submission" date="2015-12" db="EMBL/GenBank/DDBJ databases">
        <title>The genome of Folsomia candida.</title>
        <authorList>
            <person name="Faddeeva A."/>
            <person name="Derks M.F."/>
            <person name="Anvar Y."/>
            <person name="Smit S."/>
            <person name="Van Straalen N."/>
            <person name="Roelofs D."/>
        </authorList>
    </citation>
    <scope>NUCLEOTIDE SEQUENCE [LARGE SCALE GENOMIC DNA]</scope>
    <source>
        <strain evidence="3 4">VU population</strain>
        <tissue evidence="3">Whole body</tissue>
    </source>
</reference>